<evidence type="ECO:0000313" key="1">
    <source>
        <dbReference type="EMBL" id="KAJ3093488.1"/>
    </source>
</evidence>
<comment type="caution">
    <text evidence="1">The sequence shown here is derived from an EMBL/GenBank/DDBJ whole genome shotgun (WGS) entry which is preliminary data.</text>
</comment>
<sequence>MARLTQLKTAAKGSDSFHAYKLRAEFWIDLYSPLLGNTGIPFANLEHSEDAMEIVGSNVV</sequence>
<organism evidence="1 2">
    <name type="scientific">Physocladia obscura</name>
    <dbReference type="NCBI Taxonomy" id="109957"/>
    <lineage>
        <taxon>Eukaryota</taxon>
        <taxon>Fungi</taxon>
        <taxon>Fungi incertae sedis</taxon>
        <taxon>Chytridiomycota</taxon>
        <taxon>Chytridiomycota incertae sedis</taxon>
        <taxon>Chytridiomycetes</taxon>
        <taxon>Chytridiales</taxon>
        <taxon>Chytriomycetaceae</taxon>
        <taxon>Physocladia</taxon>
    </lineage>
</organism>
<gene>
    <name evidence="1" type="ORF">HK100_006583</name>
</gene>
<keyword evidence="2" id="KW-1185">Reference proteome</keyword>
<dbReference type="AlphaFoldDB" id="A0AAD5X7F7"/>
<protein>
    <submittedName>
        <fullName evidence="1">Uncharacterized protein</fullName>
    </submittedName>
</protein>
<name>A0AAD5X7F7_9FUNG</name>
<proteinExistence type="predicted"/>
<dbReference type="EMBL" id="JADGJH010003056">
    <property type="protein sequence ID" value="KAJ3093488.1"/>
    <property type="molecule type" value="Genomic_DNA"/>
</dbReference>
<reference evidence="1" key="1">
    <citation type="submission" date="2020-05" db="EMBL/GenBank/DDBJ databases">
        <title>Phylogenomic resolution of chytrid fungi.</title>
        <authorList>
            <person name="Stajich J.E."/>
            <person name="Amses K."/>
            <person name="Simmons R."/>
            <person name="Seto K."/>
            <person name="Myers J."/>
            <person name="Bonds A."/>
            <person name="Quandt C.A."/>
            <person name="Barry K."/>
            <person name="Liu P."/>
            <person name="Grigoriev I."/>
            <person name="Longcore J.E."/>
            <person name="James T.Y."/>
        </authorList>
    </citation>
    <scope>NUCLEOTIDE SEQUENCE</scope>
    <source>
        <strain evidence="1">JEL0513</strain>
    </source>
</reference>
<accession>A0AAD5X7F7</accession>
<dbReference type="Proteomes" id="UP001211907">
    <property type="component" value="Unassembled WGS sequence"/>
</dbReference>
<evidence type="ECO:0000313" key="2">
    <source>
        <dbReference type="Proteomes" id="UP001211907"/>
    </source>
</evidence>